<keyword evidence="4" id="KW-0131">Cell cycle</keyword>
<dbReference type="eggNOG" id="COG0850">
    <property type="taxonomic scope" value="Bacteria"/>
</dbReference>
<dbReference type="SUPFAM" id="SSF63848">
    <property type="entry name" value="Cell-division inhibitor MinC, C-terminal domain"/>
    <property type="match status" value="1"/>
</dbReference>
<dbReference type="PANTHER" id="PTHR34108:SF1">
    <property type="entry name" value="SEPTUM SITE-DETERMINING PROTEIN MINC"/>
    <property type="match status" value="1"/>
</dbReference>
<dbReference type="InterPro" id="IPR016098">
    <property type="entry name" value="CAP/MinC_C"/>
</dbReference>
<protein>
    <submittedName>
        <fullName evidence="8">Septum site-determining protein MinC</fullName>
    </submittedName>
</protein>
<feature type="non-terminal residue" evidence="8">
    <location>
        <position position="1"/>
    </location>
</feature>
<dbReference type="GO" id="GO:0000917">
    <property type="term" value="P:division septum assembly"/>
    <property type="evidence" value="ECO:0007669"/>
    <property type="project" value="UniProtKB-KW"/>
</dbReference>
<dbReference type="EMBL" id="AMXE01000069">
    <property type="protein sequence ID" value="ENO85709.1"/>
    <property type="molecule type" value="Genomic_DNA"/>
</dbReference>
<evidence type="ECO:0000256" key="1">
    <source>
        <dbReference type="ARBA" id="ARBA00006291"/>
    </source>
</evidence>
<dbReference type="GO" id="GO:0000902">
    <property type="term" value="P:cell morphogenesis"/>
    <property type="evidence" value="ECO:0007669"/>
    <property type="project" value="InterPro"/>
</dbReference>
<keyword evidence="9" id="KW-1185">Reference proteome</keyword>
<organism evidence="8 9">
    <name type="scientific">Thauera linaloolentis (strain DSM 12138 / JCM 21573 / CCUG 41526 / CIP 105981 / IAM 15112 / NBRC 102519 / 47Lol)</name>
    <dbReference type="NCBI Taxonomy" id="1123367"/>
    <lineage>
        <taxon>Bacteria</taxon>
        <taxon>Pseudomonadati</taxon>
        <taxon>Pseudomonadota</taxon>
        <taxon>Betaproteobacteria</taxon>
        <taxon>Rhodocyclales</taxon>
        <taxon>Zoogloeaceae</taxon>
        <taxon>Thauera</taxon>
    </lineage>
</organism>
<comment type="function">
    <text evidence="5">Cell division inhibitor that blocks the formation of polar Z ring septums. Rapidly oscillates between the poles of the cell to destabilize FtsZ filaments that have formed before they mature into polar Z rings. Prevents FtsZ polymerization.</text>
</comment>
<dbReference type="Proteomes" id="UP000013232">
    <property type="component" value="Unassembled WGS sequence"/>
</dbReference>
<feature type="domain" description="Septum formation inhibitor MinC C-terminal" evidence="7">
    <location>
        <begin position="41"/>
        <end position="137"/>
    </location>
</feature>
<keyword evidence="3" id="KW-0717">Septation</keyword>
<evidence type="ECO:0000256" key="3">
    <source>
        <dbReference type="ARBA" id="ARBA00023210"/>
    </source>
</evidence>
<evidence type="ECO:0000256" key="6">
    <source>
        <dbReference type="SAM" id="MobiDB-lite"/>
    </source>
</evidence>
<reference evidence="8 9" key="1">
    <citation type="submission" date="2012-09" db="EMBL/GenBank/DDBJ databases">
        <title>Draft Genome Sequences of 6 Strains from Genus Thauera.</title>
        <authorList>
            <person name="Liu B."/>
            <person name="Shapleigh J.P."/>
            <person name="Frostegard A.H."/>
        </authorList>
    </citation>
    <scope>NUCLEOTIDE SEQUENCE [LARGE SCALE GENOMIC DNA]</scope>
    <source>
        <strain evidence="9">47Lol / DSM 12138</strain>
    </source>
</reference>
<dbReference type="AlphaFoldDB" id="N6Z0K4"/>
<sequence length="149" mass="15172">AAALGDRPAPQAPAPAPAAPPSPAPAVAHAPQAAAQPTMFVDRLLRSGQQIYARGTDLVIVGGVSPGAEVIADGSIHCYGPLRGRAIAGAQGDNKARIIASNFGPELVSISGVFRTFERGIPEAVAGRAAQVRLHGTENTLNIEALQLD</sequence>
<dbReference type="RefSeq" id="WP_004342045.1">
    <property type="nucleotide sequence ID" value="NZ_AMXE01000069.1"/>
</dbReference>
<dbReference type="InterPro" id="IPR013033">
    <property type="entry name" value="MinC"/>
</dbReference>
<dbReference type="PANTHER" id="PTHR34108">
    <property type="entry name" value="SEPTUM SITE-DETERMINING PROTEIN MINC"/>
    <property type="match status" value="1"/>
</dbReference>
<name>N6Z0K4_THAL4</name>
<comment type="similarity">
    <text evidence="1">Belongs to the MinC family.</text>
</comment>
<evidence type="ECO:0000256" key="5">
    <source>
        <dbReference type="ARBA" id="ARBA00025606"/>
    </source>
</evidence>
<accession>N6Z0K4</accession>
<dbReference type="STRING" id="1123367.GCA_000621305_02801"/>
<keyword evidence="2" id="KW-0132">Cell division</keyword>
<feature type="compositionally biased region" description="Pro residues" evidence="6">
    <location>
        <begin position="10"/>
        <end position="24"/>
    </location>
</feature>
<dbReference type="Gene3D" id="2.160.20.70">
    <property type="match status" value="1"/>
</dbReference>
<evidence type="ECO:0000313" key="8">
    <source>
        <dbReference type="EMBL" id="ENO85709.1"/>
    </source>
</evidence>
<feature type="region of interest" description="Disordered" evidence="6">
    <location>
        <begin position="1"/>
        <end position="31"/>
    </location>
</feature>
<dbReference type="Pfam" id="PF03775">
    <property type="entry name" value="MinC_C"/>
    <property type="match status" value="1"/>
</dbReference>
<gene>
    <name evidence="8" type="ORF">C666_14855</name>
</gene>
<dbReference type="InterPro" id="IPR005526">
    <property type="entry name" value="Septum_form_inhib_MinC_C"/>
</dbReference>
<dbReference type="GO" id="GO:1901891">
    <property type="term" value="P:regulation of cell septum assembly"/>
    <property type="evidence" value="ECO:0007669"/>
    <property type="project" value="InterPro"/>
</dbReference>
<proteinExistence type="inferred from homology"/>
<evidence type="ECO:0000256" key="4">
    <source>
        <dbReference type="ARBA" id="ARBA00023306"/>
    </source>
</evidence>
<evidence type="ECO:0000256" key="2">
    <source>
        <dbReference type="ARBA" id="ARBA00022618"/>
    </source>
</evidence>
<dbReference type="InterPro" id="IPR036145">
    <property type="entry name" value="MinC_C_sf"/>
</dbReference>
<evidence type="ECO:0000313" key="9">
    <source>
        <dbReference type="Proteomes" id="UP000013232"/>
    </source>
</evidence>
<comment type="caution">
    <text evidence="8">The sequence shown here is derived from an EMBL/GenBank/DDBJ whole genome shotgun (WGS) entry which is preliminary data.</text>
</comment>
<dbReference type="NCBIfam" id="TIGR01222">
    <property type="entry name" value="minC"/>
    <property type="match status" value="1"/>
</dbReference>
<evidence type="ECO:0000259" key="7">
    <source>
        <dbReference type="Pfam" id="PF03775"/>
    </source>
</evidence>